<dbReference type="Gene3D" id="3.40.1550.10">
    <property type="entry name" value="CheC-like"/>
    <property type="match status" value="1"/>
</dbReference>
<dbReference type="RefSeq" id="WP_185981040.1">
    <property type="nucleotide sequence ID" value="NZ_CP060204.1"/>
</dbReference>
<proteinExistence type="predicted"/>
<evidence type="ECO:0000256" key="1">
    <source>
        <dbReference type="ARBA" id="ARBA00022500"/>
    </source>
</evidence>
<evidence type="ECO:0008006" key="4">
    <source>
        <dbReference type="Google" id="ProtNLM"/>
    </source>
</evidence>
<dbReference type="SUPFAM" id="SSF103039">
    <property type="entry name" value="CheC-like"/>
    <property type="match status" value="1"/>
</dbReference>
<protein>
    <recommendedName>
        <fullName evidence="4">Chemotaxis phosphatase CheX-like domain-containing protein</fullName>
    </recommendedName>
</protein>
<gene>
    <name evidence="2" type="ORF">H1B31_04360</name>
</gene>
<dbReference type="Proteomes" id="UP000515480">
    <property type="component" value="Chromosome"/>
</dbReference>
<organism evidence="2 3">
    <name type="scientific">Selenomonas timonae</name>
    <dbReference type="NCBI Taxonomy" id="2754044"/>
    <lineage>
        <taxon>Bacteria</taxon>
        <taxon>Bacillati</taxon>
        <taxon>Bacillota</taxon>
        <taxon>Negativicutes</taxon>
        <taxon>Selenomonadales</taxon>
        <taxon>Selenomonadaceae</taxon>
        <taxon>Selenomonas</taxon>
    </lineage>
</organism>
<name>A0A7G7VM28_9FIRM</name>
<dbReference type="AlphaFoldDB" id="A0A7G7VM28"/>
<reference evidence="2 3" key="1">
    <citation type="submission" date="2020-07" db="EMBL/GenBank/DDBJ databases">
        <title>Complete genome and description of Selenomonas timonensis sp. nov., a new bacterium isolated from a gingivitis subject.</title>
        <authorList>
            <person name="Antezack A."/>
        </authorList>
    </citation>
    <scope>NUCLEOTIDE SEQUENCE [LARGE SCALE GENOMIC DNA]</scope>
    <source>
        <strain evidence="2 3">Marseille-Q3039</strain>
    </source>
</reference>
<evidence type="ECO:0000313" key="3">
    <source>
        <dbReference type="Proteomes" id="UP000515480"/>
    </source>
</evidence>
<keyword evidence="3" id="KW-1185">Reference proteome</keyword>
<dbReference type="InterPro" id="IPR028976">
    <property type="entry name" value="CheC-like_sf"/>
</dbReference>
<dbReference type="GO" id="GO:0006935">
    <property type="term" value="P:chemotaxis"/>
    <property type="evidence" value="ECO:0007669"/>
    <property type="project" value="UniProtKB-KW"/>
</dbReference>
<sequence>MSELYTSYIETFLTGLADYARAEAVIDEAREQEPTYVTISQHLDADGSPLIVALAASVDAFYSLASGYSGVSLDGMDELAVDAVGELFNVINGHFSSRMRAEGRAVSIIDPPRHHHGAAAPGACEFTCTVTSPIGPMTLIGTREEFVPAHAH</sequence>
<dbReference type="EMBL" id="CP060204">
    <property type="protein sequence ID" value="QNH55171.1"/>
    <property type="molecule type" value="Genomic_DNA"/>
</dbReference>
<evidence type="ECO:0000313" key="2">
    <source>
        <dbReference type="EMBL" id="QNH55171.1"/>
    </source>
</evidence>
<keyword evidence="1" id="KW-0145">Chemotaxis</keyword>
<accession>A0A7G7VM28</accession>
<dbReference type="KEGG" id="stim:H1B31_04360"/>